<dbReference type="RefSeq" id="WP_345418269.1">
    <property type="nucleotide sequence ID" value="NZ_AP031496.1"/>
</dbReference>
<proteinExistence type="predicted"/>
<keyword evidence="2" id="KW-1185">Reference proteome</keyword>
<evidence type="ECO:0000313" key="1">
    <source>
        <dbReference type="EMBL" id="GAA4935332.1"/>
    </source>
</evidence>
<protein>
    <submittedName>
        <fullName evidence="1">Uncharacterized protein</fullName>
    </submittedName>
</protein>
<dbReference type="Proteomes" id="UP001409585">
    <property type="component" value="Unassembled WGS sequence"/>
</dbReference>
<comment type="caution">
    <text evidence="1">The sequence shown here is derived from an EMBL/GenBank/DDBJ whole genome shotgun (WGS) entry which is preliminary data.</text>
</comment>
<sequence length="85" mass="9728">MKVHIELDLTPQEARELMGLDGMDQMQQLFIKSMSGEMTKEGYPFFDMFQNFVKQGQETLERYRKVVETTTTTTGSTKSGNGSEH</sequence>
<gene>
    <name evidence="1" type="ORF">GCM10025791_10910</name>
</gene>
<reference evidence="2" key="1">
    <citation type="journal article" date="2019" name="Int. J. Syst. Evol. Microbiol.">
        <title>The Global Catalogue of Microorganisms (GCM) 10K type strain sequencing project: providing services to taxonomists for standard genome sequencing and annotation.</title>
        <authorList>
            <consortium name="The Broad Institute Genomics Platform"/>
            <consortium name="The Broad Institute Genome Sequencing Center for Infectious Disease"/>
            <person name="Wu L."/>
            <person name="Ma J."/>
        </authorList>
    </citation>
    <scope>NUCLEOTIDE SEQUENCE [LARGE SCALE GENOMIC DNA]</scope>
    <source>
        <strain evidence="2">JCM 19134</strain>
    </source>
</reference>
<name>A0AAV3TZR8_9ALTE</name>
<accession>A0AAV3TZR8</accession>
<evidence type="ECO:0000313" key="2">
    <source>
        <dbReference type="Proteomes" id="UP001409585"/>
    </source>
</evidence>
<dbReference type="EMBL" id="BAABLX010000007">
    <property type="protein sequence ID" value="GAA4935332.1"/>
    <property type="molecule type" value="Genomic_DNA"/>
</dbReference>
<organism evidence="1 2">
    <name type="scientific">Halioxenophilus aromaticivorans</name>
    <dbReference type="NCBI Taxonomy" id="1306992"/>
    <lineage>
        <taxon>Bacteria</taxon>
        <taxon>Pseudomonadati</taxon>
        <taxon>Pseudomonadota</taxon>
        <taxon>Gammaproteobacteria</taxon>
        <taxon>Alteromonadales</taxon>
        <taxon>Alteromonadaceae</taxon>
        <taxon>Halioxenophilus</taxon>
    </lineage>
</organism>
<dbReference type="AlphaFoldDB" id="A0AAV3TZR8"/>